<dbReference type="PROSITE" id="PS51140">
    <property type="entry name" value="CUE"/>
    <property type="match status" value="1"/>
</dbReference>
<feature type="region of interest" description="Disordered" evidence="1">
    <location>
        <begin position="334"/>
        <end position="466"/>
    </location>
</feature>
<keyword evidence="4" id="KW-1185">Reference proteome</keyword>
<feature type="region of interest" description="Disordered" evidence="1">
    <location>
        <begin position="126"/>
        <end position="226"/>
    </location>
</feature>
<feature type="region of interest" description="Disordered" evidence="1">
    <location>
        <begin position="1"/>
        <end position="92"/>
    </location>
</feature>
<dbReference type="EMBL" id="JAADJZ010000028">
    <property type="protein sequence ID" value="KAF2866307.1"/>
    <property type="molecule type" value="Genomic_DNA"/>
</dbReference>
<feature type="compositionally biased region" description="Low complexity" evidence="1">
    <location>
        <begin position="270"/>
        <end position="284"/>
    </location>
</feature>
<reference evidence="3 4" key="1">
    <citation type="submission" date="2020-01" db="EMBL/GenBank/DDBJ databases">
        <authorList>
            <consortium name="DOE Joint Genome Institute"/>
            <person name="Haridas S."/>
            <person name="Albert R."/>
            <person name="Binder M."/>
            <person name="Bloem J."/>
            <person name="Labutti K."/>
            <person name="Salamov A."/>
            <person name="Andreopoulos B."/>
            <person name="Baker S.E."/>
            <person name="Barry K."/>
            <person name="Bills G."/>
            <person name="Bluhm B.H."/>
            <person name="Cannon C."/>
            <person name="Castanera R."/>
            <person name="Culley D.E."/>
            <person name="Daum C."/>
            <person name="Ezra D."/>
            <person name="Gonzalez J.B."/>
            <person name="Henrissat B."/>
            <person name="Kuo A."/>
            <person name="Liang C."/>
            <person name="Lipzen A."/>
            <person name="Lutzoni F."/>
            <person name="Magnuson J."/>
            <person name="Mondo S."/>
            <person name="Nolan M."/>
            <person name="Ohm R."/>
            <person name="Pangilinan J."/>
            <person name="Park H.-J.H."/>
            <person name="Ramirez L."/>
            <person name="Alfaro M."/>
            <person name="Sun H."/>
            <person name="Tritt A."/>
            <person name="Yoshinaga Y."/>
            <person name="Zwiers L.-H.L."/>
            <person name="Turgeon B.G."/>
            <person name="Goodwin S.B."/>
            <person name="Spatafora J.W."/>
            <person name="Crous P.W."/>
            <person name="Grigoriev I.V."/>
        </authorList>
    </citation>
    <scope>NUCLEOTIDE SEQUENCE [LARGE SCALE GENOMIC DNA]</scope>
    <source>
        <strain evidence="3 4">CBS 611.86</strain>
    </source>
</reference>
<name>A0A7C8I7E2_9PLEO</name>
<dbReference type="Pfam" id="PF02845">
    <property type="entry name" value="CUE"/>
    <property type="match status" value="1"/>
</dbReference>
<proteinExistence type="predicted"/>
<feature type="compositionally biased region" description="Low complexity" evidence="1">
    <location>
        <begin position="147"/>
        <end position="163"/>
    </location>
</feature>
<dbReference type="GO" id="GO:0031624">
    <property type="term" value="F:ubiquitin conjugating enzyme binding"/>
    <property type="evidence" value="ECO:0007669"/>
    <property type="project" value="TreeGrafter"/>
</dbReference>
<dbReference type="PANTHER" id="PTHR16461:SF5">
    <property type="entry name" value="TOLL-INTERACTING PROTEIN"/>
    <property type="match status" value="1"/>
</dbReference>
<organism evidence="3 4">
    <name type="scientific">Massariosphaeria phaeospora</name>
    <dbReference type="NCBI Taxonomy" id="100035"/>
    <lineage>
        <taxon>Eukaryota</taxon>
        <taxon>Fungi</taxon>
        <taxon>Dikarya</taxon>
        <taxon>Ascomycota</taxon>
        <taxon>Pezizomycotina</taxon>
        <taxon>Dothideomycetes</taxon>
        <taxon>Pleosporomycetidae</taxon>
        <taxon>Pleosporales</taxon>
        <taxon>Pleosporales incertae sedis</taxon>
        <taxon>Massariosphaeria</taxon>
    </lineage>
</organism>
<feature type="compositionally biased region" description="Basic and acidic residues" evidence="1">
    <location>
        <begin position="199"/>
        <end position="226"/>
    </location>
</feature>
<evidence type="ECO:0000313" key="4">
    <source>
        <dbReference type="Proteomes" id="UP000481861"/>
    </source>
</evidence>
<dbReference type="CDD" id="cd14372">
    <property type="entry name" value="CUE_Cue5p_like"/>
    <property type="match status" value="1"/>
</dbReference>
<accession>A0A7C8I7E2</accession>
<feature type="domain" description="CUE" evidence="2">
    <location>
        <begin position="87"/>
        <end position="130"/>
    </location>
</feature>
<feature type="region of interest" description="Disordered" evidence="1">
    <location>
        <begin position="254"/>
        <end position="317"/>
    </location>
</feature>
<sequence length="480" mass="52664">MAEKAAGEKPTRIGTASGAPESPTTARELDFDDDIDAPAAAAATATATAHDTMASPPPPSKSPKPAVRFSDEATEIPPTKPPRPVNTQQQAETTLIEAFPGIDAKVVKAVLVASGGKVEPAFNALLSMSDPDFKGEEAPPPQPPRPAQQQQQQQQQPQPRQPRSQVEQDEIYARQLAEHYQSGFTQPYGQRSRSNQPEPHQRRETGLKPNELYDDREHSFFDDDLPEIRKNIEQGFRETQTKVKSWITDFTKTLAGEPDEYDQYGNPVAPQGSSSHHQPPQQRQNFGPSQSDQMYGIRKSAEQRRSADRERYDMDNRVLGDDFEALELHDDEGLFMAHKHRQHTVNPGPAPAKPNRPLANPNLFKPTPVSPPQSGPVDEVDALYRNPSPNNNAQGKAGGGKKWQPLTSVAPHPEPDDHDPFSLGDSDEEDAKVKDIKAEDTERLKKAAEGKEGVETGVLTEADKSGHNDAAAEALLKNAK</sequence>
<dbReference type="InterPro" id="IPR003892">
    <property type="entry name" value="CUE"/>
</dbReference>
<dbReference type="GO" id="GO:0005737">
    <property type="term" value="C:cytoplasm"/>
    <property type="evidence" value="ECO:0007669"/>
    <property type="project" value="TreeGrafter"/>
</dbReference>
<dbReference type="GO" id="GO:0043130">
    <property type="term" value="F:ubiquitin binding"/>
    <property type="evidence" value="ECO:0007669"/>
    <property type="project" value="InterPro"/>
</dbReference>
<evidence type="ECO:0000313" key="3">
    <source>
        <dbReference type="EMBL" id="KAF2866307.1"/>
    </source>
</evidence>
<dbReference type="AlphaFoldDB" id="A0A7C8I7E2"/>
<dbReference type="GO" id="GO:0006511">
    <property type="term" value="P:ubiquitin-dependent protein catabolic process"/>
    <property type="evidence" value="ECO:0007669"/>
    <property type="project" value="TreeGrafter"/>
</dbReference>
<feature type="compositionally biased region" description="Basic and acidic residues" evidence="1">
    <location>
        <begin position="299"/>
        <end position="317"/>
    </location>
</feature>
<dbReference type="OrthoDB" id="9942608at2759"/>
<dbReference type="FunFam" id="1.10.8.10:FF:000064">
    <property type="entry name" value="Similar to CUE domain-containing protein"/>
    <property type="match status" value="1"/>
</dbReference>
<protein>
    <recommendedName>
        <fullName evidence="2">CUE domain-containing protein</fullName>
    </recommendedName>
</protein>
<dbReference type="PANTHER" id="PTHR16461">
    <property type="entry name" value="TOLL-INTERACTING PROTEIN"/>
    <property type="match status" value="1"/>
</dbReference>
<feature type="compositionally biased region" description="Basic and acidic residues" evidence="1">
    <location>
        <begin position="1"/>
        <end position="11"/>
    </location>
</feature>
<gene>
    <name evidence="3" type="ORF">BDV95DRAFT_584493</name>
</gene>
<dbReference type="InterPro" id="IPR009060">
    <property type="entry name" value="UBA-like_sf"/>
</dbReference>
<dbReference type="SMART" id="SM00546">
    <property type="entry name" value="CUE"/>
    <property type="match status" value="1"/>
</dbReference>
<dbReference type="InterPro" id="IPR041807">
    <property type="entry name" value="Cue5/Don1_CUE"/>
</dbReference>
<dbReference type="Gene3D" id="1.10.8.10">
    <property type="entry name" value="DNA helicase RuvA subunit, C-terminal domain"/>
    <property type="match status" value="1"/>
</dbReference>
<evidence type="ECO:0000259" key="2">
    <source>
        <dbReference type="PROSITE" id="PS51140"/>
    </source>
</evidence>
<feature type="compositionally biased region" description="Basic and acidic residues" evidence="1">
    <location>
        <begin position="431"/>
        <end position="454"/>
    </location>
</feature>
<dbReference type="Proteomes" id="UP000481861">
    <property type="component" value="Unassembled WGS sequence"/>
</dbReference>
<dbReference type="SUPFAM" id="SSF46934">
    <property type="entry name" value="UBA-like"/>
    <property type="match status" value="1"/>
</dbReference>
<feature type="compositionally biased region" description="Polar residues" evidence="1">
    <location>
        <begin position="182"/>
        <end position="198"/>
    </location>
</feature>
<feature type="compositionally biased region" description="Low complexity" evidence="1">
    <location>
        <begin position="37"/>
        <end position="54"/>
    </location>
</feature>
<evidence type="ECO:0000256" key="1">
    <source>
        <dbReference type="SAM" id="MobiDB-lite"/>
    </source>
</evidence>
<comment type="caution">
    <text evidence="3">The sequence shown here is derived from an EMBL/GenBank/DDBJ whole genome shotgun (WGS) entry which is preliminary data.</text>
</comment>